<evidence type="ECO:0000313" key="15">
    <source>
        <dbReference type="EMBL" id="CAF1044429.1"/>
    </source>
</evidence>
<sequence>MDKSTISTSLTNFEQQKNKSIEIDDNNNNFNIKNPDYYFSKIQNSNVKQHNFKNSNDNKNQLNTNFLLINDKKQEKTNDFMKSLSNSNSSSKHSLNKNSIELMSSRNNMTKEGADEDDDEMLLTDRRRVNKLDASFDSNSFRRKLNISNIELKNRTNEREYSEIANNDEDEENETDEDENDPNRIIFTGYVPISLRYFSQQSIPRYWCLNMITSPWFERISMLVIIINCITLGMYQPCNDNPCSSTRCIILSYLDHIIFIFFAVEMSIKILAMGFWGKDTYMADSWNRLDFFIVIAG</sequence>
<dbReference type="InterPro" id="IPR005821">
    <property type="entry name" value="Ion_trans_dom"/>
</dbReference>
<keyword evidence="6" id="KW-0106">Calcium</keyword>
<dbReference type="AlphaFoldDB" id="A0A814JYY2"/>
<dbReference type="GO" id="GO:0008331">
    <property type="term" value="F:high voltage-gated calcium channel activity"/>
    <property type="evidence" value="ECO:0007669"/>
    <property type="project" value="TreeGrafter"/>
</dbReference>
<keyword evidence="7" id="KW-0851">Voltage-gated channel</keyword>
<evidence type="ECO:0000256" key="8">
    <source>
        <dbReference type="ARBA" id="ARBA00022989"/>
    </source>
</evidence>
<name>A0A814JYY2_9BILA</name>
<evidence type="ECO:0000256" key="2">
    <source>
        <dbReference type="ARBA" id="ARBA00022448"/>
    </source>
</evidence>
<gene>
    <name evidence="15" type="ORF">OXX778_LOCUS18512</name>
</gene>
<evidence type="ECO:0000256" key="5">
    <source>
        <dbReference type="ARBA" id="ARBA00022692"/>
    </source>
</evidence>
<evidence type="ECO:0000256" key="4">
    <source>
        <dbReference type="ARBA" id="ARBA00022673"/>
    </source>
</evidence>
<comment type="subcellular location">
    <subcellularLocation>
        <location evidence="1">Membrane</location>
        <topology evidence="1">Multi-pass membrane protein</topology>
    </subcellularLocation>
</comment>
<evidence type="ECO:0000256" key="9">
    <source>
        <dbReference type="ARBA" id="ARBA00023065"/>
    </source>
</evidence>
<dbReference type="PANTHER" id="PTHR45628">
    <property type="entry name" value="VOLTAGE-DEPENDENT CALCIUM CHANNEL TYPE A SUBUNIT ALPHA-1"/>
    <property type="match status" value="1"/>
</dbReference>
<comment type="caution">
    <text evidence="15">The sequence shown here is derived from an EMBL/GenBank/DDBJ whole genome shotgun (WGS) entry which is preliminary data.</text>
</comment>
<evidence type="ECO:0000256" key="3">
    <source>
        <dbReference type="ARBA" id="ARBA00022568"/>
    </source>
</evidence>
<dbReference type="PANTHER" id="PTHR45628:SF22">
    <property type="entry name" value="VOLTAGE-DEPENDENT T-TYPE CALCIUM CHANNEL SUBUNIT ALPHA"/>
    <property type="match status" value="1"/>
</dbReference>
<feature type="compositionally biased region" description="Acidic residues" evidence="12">
    <location>
        <begin position="166"/>
        <end position="180"/>
    </location>
</feature>
<reference evidence="15" key="1">
    <citation type="submission" date="2021-02" db="EMBL/GenBank/DDBJ databases">
        <authorList>
            <person name="Nowell W R."/>
        </authorList>
    </citation>
    <scope>NUCLEOTIDE SEQUENCE</scope>
    <source>
        <strain evidence="15">Ploen Becks lab</strain>
    </source>
</reference>
<protein>
    <recommendedName>
        <fullName evidence="14">Ion transport domain-containing protein</fullName>
    </recommendedName>
</protein>
<feature type="region of interest" description="Disordered" evidence="12">
    <location>
        <begin position="160"/>
        <end position="182"/>
    </location>
</feature>
<evidence type="ECO:0000256" key="1">
    <source>
        <dbReference type="ARBA" id="ARBA00004141"/>
    </source>
</evidence>
<dbReference type="InterPro" id="IPR050599">
    <property type="entry name" value="VDCC_alpha-1_subunit"/>
</dbReference>
<evidence type="ECO:0000256" key="12">
    <source>
        <dbReference type="SAM" id="MobiDB-lite"/>
    </source>
</evidence>
<evidence type="ECO:0000256" key="13">
    <source>
        <dbReference type="SAM" id="Phobius"/>
    </source>
</evidence>
<dbReference type="GO" id="GO:0098703">
    <property type="term" value="P:calcium ion import across plasma membrane"/>
    <property type="evidence" value="ECO:0007669"/>
    <property type="project" value="TreeGrafter"/>
</dbReference>
<keyword evidence="4" id="KW-0107">Calcium channel</keyword>
<keyword evidence="5 13" id="KW-0812">Transmembrane</keyword>
<organism evidence="15 16">
    <name type="scientific">Brachionus calyciflorus</name>
    <dbReference type="NCBI Taxonomy" id="104777"/>
    <lineage>
        <taxon>Eukaryota</taxon>
        <taxon>Metazoa</taxon>
        <taxon>Spiralia</taxon>
        <taxon>Gnathifera</taxon>
        <taxon>Rotifera</taxon>
        <taxon>Eurotatoria</taxon>
        <taxon>Monogononta</taxon>
        <taxon>Pseudotrocha</taxon>
        <taxon>Ploima</taxon>
        <taxon>Brachionidae</taxon>
        <taxon>Brachionus</taxon>
    </lineage>
</organism>
<dbReference type="Pfam" id="PF00520">
    <property type="entry name" value="Ion_trans"/>
    <property type="match status" value="1"/>
</dbReference>
<dbReference type="Gene3D" id="1.20.120.350">
    <property type="entry name" value="Voltage-gated potassium channels. Chain C"/>
    <property type="match status" value="1"/>
</dbReference>
<accession>A0A814JYY2</accession>
<dbReference type="InterPro" id="IPR027359">
    <property type="entry name" value="Volt_channel_dom_sf"/>
</dbReference>
<dbReference type="GO" id="GO:0005891">
    <property type="term" value="C:voltage-gated calcium channel complex"/>
    <property type="evidence" value="ECO:0007669"/>
    <property type="project" value="TreeGrafter"/>
</dbReference>
<feature type="transmembrane region" description="Helical" evidence="13">
    <location>
        <begin position="256"/>
        <end position="276"/>
    </location>
</feature>
<proteinExistence type="predicted"/>
<keyword evidence="3" id="KW-0109">Calcium transport</keyword>
<evidence type="ECO:0000256" key="7">
    <source>
        <dbReference type="ARBA" id="ARBA00022882"/>
    </source>
</evidence>
<evidence type="ECO:0000313" key="16">
    <source>
        <dbReference type="Proteomes" id="UP000663879"/>
    </source>
</evidence>
<keyword evidence="16" id="KW-1185">Reference proteome</keyword>
<keyword evidence="9" id="KW-0406">Ion transport</keyword>
<dbReference type="Proteomes" id="UP000663879">
    <property type="component" value="Unassembled WGS sequence"/>
</dbReference>
<feature type="transmembrane region" description="Helical" evidence="13">
    <location>
        <begin position="216"/>
        <end position="235"/>
    </location>
</feature>
<keyword evidence="2" id="KW-0813">Transport</keyword>
<feature type="domain" description="Ion transport" evidence="14">
    <location>
        <begin position="215"/>
        <end position="296"/>
    </location>
</feature>
<keyword evidence="11" id="KW-0407">Ion channel</keyword>
<evidence type="ECO:0000256" key="10">
    <source>
        <dbReference type="ARBA" id="ARBA00023136"/>
    </source>
</evidence>
<evidence type="ECO:0000256" key="6">
    <source>
        <dbReference type="ARBA" id="ARBA00022837"/>
    </source>
</evidence>
<evidence type="ECO:0000259" key="14">
    <source>
        <dbReference type="Pfam" id="PF00520"/>
    </source>
</evidence>
<dbReference type="OrthoDB" id="8195947at2759"/>
<dbReference type="SUPFAM" id="SSF81324">
    <property type="entry name" value="Voltage-gated potassium channels"/>
    <property type="match status" value="1"/>
</dbReference>
<keyword evidence="8 13" id="KW-1133">Transmembrane helix</keyword>
<keyword evidence="10 13" id="KW-0472">Membrane</keyword>
<dbReference type="EMBL" id="CAJNOC010005169">
    <property type="protein sequence ID" value="CAF1044429.1"/>
    <property type="molecule type" value="Genomic_DNA"/>
</dbReference>
<evidence type="ECO:0000256" key="11">
    <source>
        <dbReference type="ARBA" id="ARBA00023303"/>
    </source>
</evidence>